<gene>
    <name evidence="7" type="ORF">PAC_06963</name>
</gene>
<keyword evidence="7" id="KW-0808">Transferase</keyword>
<keyword evidence="3 5" id="KW-0479">Metal-binding</keyword>
<dbReference type="SUPFAM" id="SSF48264">
    <property type="entry name" value="Cytochrome P450"/>
    <property type="match status" value="1"/>
</dbReference>
<dbReference type="AlphaFoldDB" id="A0A1L7WWC2"/>
<evidence type="ECO:0000256" key="5">
    <source>
        <dbReference type="PIRSR" id="PIRSR602401-1"/>
    </source>
</evidence>
<organism evidence="7 8">
    <name type="scientific">Phialocephala subalpina</name>
    <dbReference type="NCBI Taxonomy" id="576137"/>
    <lineage>
        <taxon>Eukaryota</taxon>
        <taxon>Fungi</taxon>
        <taxon>Dikarya</taxon>
        <taxon>Ascomycota</taxon>
        <taxon>Pezizomycotina</taxon>
        <taxon>Leotiomycetes</taxon>
        <taxon>Helotiales</taxon>
        <taxon>Mollisiaceae</taxon>
        <taxon>Phialocephala</taxon>
        <taxon>Phialocephala fortinii species complex</taxon>
    </lineage>
</organism>
<keyword evidence="6" id="KW-0560">Oxidoreductase</keyword>
<dbReference type="GO" id="GO:0004497">
    <property type="term" value="F:monooxygenase activity"/>
    <property type="evidence" value="ECO:0007669"/>
    <property type="project" value="UniProtKB-KW"/>
</dbReference>
<evidence type="ECO:0000256" key="2">
    <source>
        <dbReference type="ARBA" id="ARBA00010617"/>
    </source>
</evidence>
<dbReference type="PANTHER" id="PTHR24305">
    <property type="entry name" value="CYTOCHROME P450"/>
    <property type="match status" value="1"/>
</dbReference>
<dbReference type="Pfam" id="PF00067">
    <property type="entry name" value="p450"/>
    <property type="match status" value="1"/>
</dbReference>
<dbReference type="InterPro" id="IPR050121">
    <property type="entry name" value="Cytochrome_P450_monoxygenase"/>
</dbReference>
<keyword evidence="5 6" id="KW-0349">Heme</keyword>
<dbReference type="InterPro" id="IPR002401">
    <property type="entry name" value="Cyt_P450_E_grp-I"/>
</dbReference>
<name>A0A1L7WWC2_9HELO</name>
<sequence>MFSLPLAALGALTFLAIYKYIIFPAFVSPLSKVPNAHWSAPVSPLWILWTRYSGRENRDVHTAHQKYGPVVRLAPNELSVNDLAGLRTVYAGGFEKGEWYSIFDNYGVPCMFSAWHSRQHSVRKRMISNIYSKSNIHNSPTLAGQAHVILYDRLLPLLASASAPKSHPNGVDVHEIWNSTTMDFITAYLFGLKNGSNFLKEETYRKHWFHLYHARKTYTFFPQELPHFTAFFKKLHINIVPTWVNDANQELEAWTQERCDLTSAYIKNGLAAKDDDPANEPVVFNAMLSGIEKEEKLKGADSILKNETLKYPELSIASEMIDHLAAGHETSGIALTYLSWQLSKNIPLQDALRAELLSLPSNMSLDTRNSSNSIPSSKDLDNLPHLHAVLMETLRLHAAIPGNQPRMTPCPSCTLGSFDIPGGVRVGSHAHIVHRNPEVYPEPEKFDHLRWMDDQNGYTEEQRRERDRWFWAFSSGGRMCVGSNFAMHEIKLVVAAVYSNFRTHIVDDEGIEQTDGYTCGPRSNKLFLKFERVVD</sequence>
<evidence type="ECO:0000256" key="4">
    <source>
        <dbReference type="ARBA" id="ARBA00023004"/>
    </source>
</evidence>
<proteinExistence type="inferred from homology"/>
<keyword evidence="7" id="KW-0489">Methyltransferase</keyword>
<comment type="similarity">
    <text evidence="2 6">Belongs to the cytochrome P450 family.</text>
</comment>
<dbReference type="GO" id="GO:0005506">
    <property type="term" value="F:iron ion binding"/>
    <property type="evidence" value="ECO:0007669"/>
    <property type="project" value="InterPro"/>
</dbReference>
<dbReference type="InterPro" id="IPR001128">
    <property type="entry name" value="Cyt_P450"/>
</dbReference>
<dbReference type="OrthoDB" id="1470350at2759"/>
<comment type="cofactor">
    <cofactor evidence="1 5">
        <name>heme</name>
        <dbReference type="ChEBI" id="CHEBI:30413"/>
    </cofactor>
</comment>
<dbReference type="GO" id="GO:0032259">
    <property type="term" value="P:methylation"/>
    <property type="evidence" value="ECO:0007669"/>
    <property type="project" value="UniProtKB-KW"/>
</dbReference>
<dbReference type="Gene3D" id="1.10.630.10">
    <property type="entry name" value="Cytochrome P450"/>
    <property type="match status" value="1"/>
</dbReference>
<evidence type="ECO:0000256" key="3">
    <source>
        <dbReference type="ARBA" id="ARBA00022723"/>
    </source>
</evidence>
<evidence type="ECO:0000256" key="1">
    <source>
        <dbReference type="ARBA" id="ARBA00001971"/>
    </source>
</evidence>
<dbReference type="InterPro" id="IPR036396">
    <property type="entry name" value="Cyt_P450_sf"/>
</dbReference>
<keyword evidence="6" id="KW-0503">Monooxygenase</keyword>
<dbReference type="CDD" id="cd11059">
    <property type="entry name" value="CYP_fungal"/>
    <property type="match status" value="1"/>
</dbReference>
<dbReference type="InterPro" id="IPR017972">
    <property type="entry name" value="Cyt_P450_CS"/>
</dbReference>
<dbReference type="GO" id="GO:0008168">
    <property type="term" value="F:methyltransferase activity"/>
    <property type="evidence" value="ECO:0007669"/>
    <property type="project" value="UniProtKB-KW"/>
</dbReference>
<dbReference type="PANTHER" id="PTHR24305:SF166">
    <property type="entry name" value="CYTOCHROME P450 12A4, MITOCHONDRIAL-RELATED"/>
    <property type="match status" value="1"/>
</dbReference>
<dbReference type="Proteomes" id="UP000184330">
    <property type="component" value="Unassembled WGS sequence"/>
</dbReference>
<feature type="binding site" description="axial binding residue" evidence="5">
    <location>
        <position position="480"/>
    </location>
    <ligand>
        <name>heme</name>
        <dbReference type="ChEBI" id="CHEBI:30413"/>
    </ligand>
    <ligandPart>
        <name>Fe</name>
        <dbReference type="ChEBI" id="CHEBI:18248"/>
    </ligandPart>
</feature>
<dbReference type="PROSITE" id="PS00086">
    <property type="entry name" value="CYTOCHROME_P450"/>
    <property type="match status" value="1"/>
</dbReference>
<dbReference type="GO" id="GO:0016705">
    <property type="term" value="F:oxidoreductase activity, acting on paired donors, with incorporation or reduction of molecular oxygen"/>
    <property type="evidence" value="ECO:0007669"/>
    <property type="project" value="InterPro"/>
</dbReference>
<dbReference type="EMBL" id="FJOG01000009">
    <property type="protein sequence ID" value="CZR57074.1"/>
    <property type="molecule type" value="Genomic_DNA"/>
</dbReference>
<accession>A0A1L7WWC2</accession>
<evidence type="ECO:0000313" key="8">
    <source>
        <dbReference type="Proteomes" id="UP000184330"/>
    </source>
</evidence>
<protein>
    <submittedName>
        <fullName evidence="7">Related to pisatin demethylase cytochrome P450</fullName>
    </submittedName>
</protein>
<dbReference type="GO" id="GO:0020037">
    <property type="term" value="F:heme binding"/>
    <property type="evidence" value="ECO:0007669"/>
    <property type="project" value="InterPro"/>
</dbReference>
<dbReference type="STRING" id="576137.A0A1L7WWC2"/>
<evidence type="ECO:0000313" key="7">
    <source>
        <dbReference type="EMBL" id="CZR57074.1"/>
    </source>
</evidence>
<evidence type="ECO:0000256" key="6">
    <source>
        <dbReference type="RuleBase" id="RU000461"/>
    </source>
</evidence>
<dbReference type="PRINTS" id="PR00463">
    <property type="entry name" value="EP450I"/>
</dbReference>
<keyword evidence="8" id="KW-1185">Reference proteome</keyword>
<reference evidence="7 8" key="1">
    <citation type="submission" date="2016-03" db="EMBL/GenBank/DDBJ databases">
        <authorList>
            <person name="Ploux O."/>
        </authorList>
    </citation>
    <scope>NUCLEOTIDE SEQUENCE [LARGE SCALE GENOMIC DNA]</scope>
    <source>
        <strain evidence="7 8">UAMH 11012</strain>
    </source>
</reference>
<keyword evidence="4 5" id="KW-0408">Iron</keyword>
<dbReference type="PRINTS" id="PR00385">
    <property type="entry name" value="P450"/>
</dbReference>